<proteinExistence type="predicted"/>
<dbReference type="AlphaFoldDB" id="A0AAE1E2P9"/>
<reference evidence="2" key="1">
    <citation type="journal article" date="2023" name="G3 (Bethesda)">
        <title>A reference genome for the long-term kleptoplast-retaining sea slug Elysia crispata morphotype clarki.</title>
        <authorList>
            <person name="Eastman K.E."/>
            <person name="Pendleton A.L."/>
            <person name="Shaikh M.A."/>
            <person name="Suttiyut T."/>
            <person name="Ogas R."/>
            <person name="Tomko P."/>
            <person name="Gavelis G."/>
            <person name="Widhalm J.R."/>
            <person name="Wisecaver J.H."/>
        </authorList>
    </citation>
    <scope>NUCLEOTIDE SEQUENCE</scope>
    <source>
        <strain evidence="2">ECLA1</strain>
    </source>
</reference>
<dbReference type="EMBL" id="JAWDGP010001473">
    <property type="protein sequence ID" value="KAK3791340.1"/>
    <property type="molecule type" value="Genomic_DNA"/>
</dbReference>
<evidence type="ECO:0000256" key="1">
    <source>
        <dbReference type="SAM" id="MobiDB-lite"/>
    </source>
</evidence>
<sequence length="109" mass="12254">MDYSPAGLVQFLGSVDMSIWSRRTRIDTHTHTRSLGRKKKKRPVAYRASHAPGHSVVVSDIMFPGYVAQAVMPVNDLHLGFRFGARRTWQSHKHSKPMPGSPQQSSTLQ</sequence>
<feature type="region of interest" description="Disordered" evidence="1">
    <location>
        <begin position="89"/>
        <end position="109"/>
    </location>
</feature>
<evidence type="ECO:0000313" key="2">
    <source>
        <dbReference type="EMBL" id="KAK3791340.1"/>
    </source>
</evidence>
<organism evidence="2 3">
    <name type="scientific">Elysia crispata</name>
    <name type="common">lettuce slug</name>
    <dbReference type="NCBI Taxonomy" id="231223"/>
    <lineage>
        <taxon>Eukaryota</taxon>
        <taxon>Metazoa</taxon>
        <taxon>Spiralia</taxon>
        <taxon>Lophotrochozoa</taxon>
        <taxon>Mollusca</taxon>
        <taxon>Gastropoda</taxon>
        <taxon>Heterobranchia</taxon>
        <taxon>Euthyneura</taxon>
        <taxon>Panpulmonata</taxon>
        <taxon>Sacoglossa</taxon>
        <taxon>Placobranchoidea</taxon>
        <taxon>Plakobranchidae</taxon>
        <taxon>Elysia</taxon>
    </lineage>
</organism>
<comment type="caution">
    <text evidence="2">The sequence shown here is derived from an EMBL/GenBank/DDBJ whole genome shotgun (WGS) entry which is preliminary data.</text>
</comment>
<accession>A0AAE1E2P9</accession>
<name>A0AAE1E2P9_9GAST</name>
<dbReference type="Proteomes" id="UP001283361">
    <property type="component" value="Unassembled WGS sequence"/>
</dbReference>
<keyword evidence="3" id="KW-1185">Reference proteome</keyword>
<protein>
    <submittedName>
        <fullName evidence="2">Uncharacterized protein</fullName>
    </submittedName>
</protein>
<evidence type="ECO:0000313" key="3">
    <source>
        <dbReference type="Proteomes" id="UP001283361"/>
    </source>
</evidence>
<gene>
    <name evidence="2" type="ORF">RRG08_012524</name>
</gene>